<protein>
    <submittedName>
        <fullName evidence="1">Uncharacterized protein</fullName>
    </submittedName>
</protein>
<keyword evidence="2" id="KW-1185">Reference proteome</keyword>
<gene>
    <name evidence="1" type="ORF">PZA18_07380</name>
</gene>
<dbReference type="RefSeq" id="WP_284100172.1">
    <property type="nucleotide sequence ID" value="NZ_JARRAF010000006.1"/>
</dbReference>
<accession>A0ABT7DUY7</accession>
<evidence type="ECO:0000313" key="2">
    <source>
        <dbReference type="Proteomes" id="UP001172778"/>
    </source>
</evidence>
<sequence>MLEIFQKPRRTSQPDAPIYAGKITMQIPDFYLKNCPPSQHQALQTWWASLGVECQAEIGAFLELESPDPILRWASNINDTLRQQEAIRVYTRPRGSNEELFLPSRPFYDTLINHEIYLDRDDQRTHICKAHRALREQLLLGRIDLSAICWRNSPNCPMQALRQIHGDKYLYLSLTPT</sequence>
<comment type="caution">
    <text evidence="1">The sequence shown here is derived from an EMBL/GenBank/DDBJ whole genome shotgun (WGS) entry which is preliminary data.</text>
</comment>
<evidence type="ECO:0000313" key="1">
    <source>
        <dbReference type="EMBL" id="MDK2123868.1"/>
    </source>
</evidence>
<dbReference type="Proteomes" id="UP001172778">
    <property type="component" value="Unassembled WGS sequence"/>
</dbReference>
<name>A0ABT7DUY7_9NEIS</name>
<proteinExistence type="predicted"/>
<dbReference type="EMBL" id="JARRAF010000006">
    <property type="protein sequence ID" value="MDK2123868.1"/>
    <property type="molecule type" value="Genomic_DNA"/>
</dbReference>
<organism evidence="1 2">
    <name type="scientific">Parachitinimonas caeni</name>
    <dbReference type="NCBI Taxonomy" id="3031301"/>
    <lineage>
        <taxon>Bacteria</taxon>
        <taxon>Pseudomonadati</taxon>
        <taxon>Pseudomonadota</taxon>
        <taxon>Betaproteobacteria</taxon>
        <taxon>Neisseriales</taxon>
        <taxon>Chitinibacteraceae</taxon>
        <taxon>Parachitinimonas</taxon>
    </lineage>
</organism>
<reference evidence="1" key="1">
    <citation type="submission" date="2023-03" db="EMBL/GenBank/DDBJ databases">
        <title>Chitinimonas shenzhenensis gen. nov., sp. nov., a novel member of family Burkholderiaceae isolated from activated sludge collected in Shen Zhen, China.</title>
        <authorList>
            <person name="Wang X."/>
        </authorList>
    </citation>
    <scope>NUCLEOTIDE SEQUENCE</scope>
    <source>
        <strain evidence="1">DQS-5</strain>
    </source>
</reference>